<keyword evidence="3" id="KW-1185">Reference proteome</keyword>
<name>A0A210PUS5_MIZYE</name>
<protein>
    <submittedName>
        <fullName evidence="2">Uncharacterized protein</fullName>
    </submittedName>
</protein>
<dbReference type="EMBL" id="NEDP02005477">
    <property type="protein sequence ID" value="OWF40243.1"/>
    <property type="molecule type" value="Genomic_DNA"/>
</dbReference>
<dbReference type="AlphaFoldDB" id="A0A210PUS5"/>
<accession>A0A210PUS5</accession>
<evidence type="ECO:0000313" key="3">
    <source>
        <dbReference type="Proteomes" id="UP000242188"/>
    </source>
</evidence>
<feature type="compositionally biased region" description="Basic and acidic residues" evidence="1">
    <location>
        <begin position="47"/>
        <end position="63"/>
    </location>
</feature>
<organism evidence="2 3">
    <name type="scientific">Mizuhopecten yessoensis</name>
    <name type="common">Japanese scallop</name>
    <name type="synonym">Patinopecten yessoensis</name>
    <dbReference type="NCBI Taxonomy" id="6573"/>
    <lineage>
        <taxon>Eukaryota</taxon>
        <taxon>Metazoa</taxon>
        <taxon>Spiralia</taxon>
        <taxon>Lophotrochozoa</taxon>
        <taxon>Mollusca</taxon>
        <taxon>Bivalvia</taxon>
        <taxon>Autobranchia</taxon>
        <taxon>Pteriomorphia</taxon>
        <taxon>Pectinida</taxon>
        <taxon>Pectinoidea</taxon>
        <taxon>Pectinidae</taxon>
        <taxon>Mizuhopecten</taxon>
    </lineage>
</organism>
<proteinExistence type="predicted"/>
<evidence type="ECO:0000256" key="1">
    <source>
        <dbReference type="SAM" id="MobiDB-lite"/>
    </source>
</evidence>
<evidence type="ECO:0000313" key="2">
    <source>
        <dbReference type="EMBL" id="OWF40243.1"/>
    </source>
</evidence>
<comment type="caution">
    <text evidence="2">The sequence shown here is derived from an EMBL/GenBank/DDBJ whole genome shotgun (WGS) entry which is preliminary data.</text>
</comment>
<feature type="region of interest" description="Disordered" evidence="1">
    <location>
        <begin position="42"/>
        <end position="81"/>
    </location>
</feature>
<dbReference type="Proteomes" id="UP000242188">
    <property type="component" value="Unassembled WGS sequence"/>
</dbReference>
<sequence>MTARMGMCSVYSRRLQQGNGHNILINVIEPTSTGVPETVVCNTSARDNSDNHRHDSPDSKLDNSLDIPHNNGNKPTVKGDV</sequence>
<gene>
    <name evidence="2" type="ORF">KP79_PYT16768</name>
</gene>
<reference evidence="2 3" key="1">
    <citation type="journal article" date="2017" name="Nat. Ecol. Evol.">
        <title>Scallop genome provides insights into evolution of bilaterian karyotype and development.</title>
        <authorList>
            <person name="Wang S."/>
            <person name="Zhang J."/>
            <person name="Jiao W."/>
            <person name="Li J."/>
            <person name="Xun X."/>
            <person name="Sun Y."/>
            <person name="Guo X."/>
            <person name="Huan P."/>
            <person name="Dong B."/>
            <person name="Zhang L."/>
            <person name="Hu X."/>
            <person name="Sun X."/>
            <person name="Wang J."/>
            <person name="Zhao C."/>
            <person name="Wang Y."/>
            <person name="Wang D."/>
            <person name="Huang X."/>
            <person name="Wang R."/>
            <person name="Lv J."/>
            <person name="Li Y."/>
            <person name="Zhang Z."/>
            <person name="Liu B."/>
            <person name="Lu W."/>
            <person name="Hui Y."/>
            <person name="Liang J."/>
            <person name="Zhou Z."/>
            <person name="Hou R."/>
            <person name="Li X."/>
            <person name="Liu Y."/>
            <person name="Li H."/>
            <person name="Ning X."/>
            <person name="Lin Y."/>
            <person name="Zhao L."/>
            <person name="Xing Q."/>
            <person name="Dou J."/>
            <person name="Li Y."/>
            <person name="Mao J."/>
            <person name="Guo H."/>
            <person name="Dou H."/>
            <person name="Li T."/>
            <person name="Mu C."/>
            <person name="Jiang W."/>
            <person name="Fu Q."/>
            <person name="Fu X."/>
            <person name="Miao Y."/>
            <person name="Liu J."/>
            <person name="Yu Q."/>
            <person name="Li R."/>
            <person name="Liao H."/>
            <person name="Li X."/>
            <person name="Kong Y."/>
            <person name="Jiang Z."/>
            <person name="Chourrout D."/>
            <person name="Li R."/>
            <person name="Bao Z."/>
        </authorList>
    </citation>
    <scope>NUCLEOTIDE SEQUENCE [LARGE SCALE GENOMIC DNA]</scope>
    <source>
        <strain evidence="2 3">PY_sf001</strain>
    </source>
</reference>